<dbReference type="InterPro" id="IPR041166">
    <property type="entry name" value="Rubredoxin_2"/>
</dbReference>
<dbReference type="SUPFAM" id="SSF54211">
    <property type="entry name" value="Ribosomal protein S5 domain 2-like"/>
    <property type="match status" value="1"/>
</dbReference>
<evidence type="ECO:0000256" key="1">
    <source>
        <dbReference type="ARBA" id="ARBA00022723"/>
    </source>
</evidence>
<comment type="similarity">
    <text evidence="11 13">Belongs to the RecA family. RadA subfamily.</text>
</comment>
<dbReference type="RefSeq" id="WP_011495487.1">
    <property type="nucleotide sequence ID" value="NC_007954.1"/>
</dbReference>
<dbReference type="PANTHER" id="PTHR32472:SF10">
    <property type="entry name" value="DNA REPAIR PROTEIN RADA-LIKE PROTEIN"/>
    <property type="match status" value="1"/>
</dbReference>
<evidence type="ECO:0000313" key="15">
    <source>
        <dbReference type="EMBL" id="ABE54323.1"/>
    </source>
</evidence>
<feature type="domain" description="RecA family profile 1" evidence="14">
    <location>
        <begin position="74"/>
        <end position="222"/>
    </location>
</feature>
<dbReference type="MEROPS" id="S16.A04"/>
<dbReference type="PRINTS" id="PR01874">
    <property type="entry name" value="DNAREPAIRADA"/>
</dbReference>
<keyword evidence="8 11" id="KW-0346">Stress response</keyword>
<dbReference type="Pfam" id="PF13481">
    <property type="entry name" value="AAA_25"/>
    <property type="match status" value="1"/>
</dbReference>
<comment type="domain">
    <text evidence="11">The middle region has homology to RecA with ATPase motifs including the RadA KNRFG motif, while the C-terminus is homologous to Lon protease.</text>
</comment>
<evidence type="ECO:0000256" key="4">
    <source>
        <dbReference type="ARBA" id="ARBA00022771"/>
    </source>
</evidence>
<name>Q12QF3_SHEDO</name>
<evidence type="ECO:0000256" key="10">
    <source>
        <dbReference type="ARBA" id="ARBA00023204"/>
    </source>
</evidence>
<evidence type="ECO:0000256" key="13">
    <source>
        <dbReference type="RuleBase" id="RU003555"/>
    </source>
</evidence>
<dbReference type="EMBL" id="CP000302">
    <property type="protein sequence ID" value="ABE54323.1"/>
    <property type="molecule type" value="Genomic_DNA"/>
</dbReference>
<evidence type="ECO:0000256" key="8">
    <source>
        <dbReference type="ARBA" id="ARBA00023016"/>
    </source>
</evidence>
<dbReference type="InterPro" id="IPR027417">
    <property type="entry name" value="P-loop_NTPase"/>
</dbReference>
<dbReference type="InterPro" id="IPR020588">
    <property type="entry name" value="RecA_ATP-bd"/>
</dbReference>
<dbReference type="GO" id="GO:0000725">
    <property type="term" value="P:recombinational repair"/>
    <property type="evidence" value="ECO:0007669"/>
    <property type="project" value="UniProtKB-UniRule"/>
</dbReference>
<dbReference type="PROSITE" id="PS50162">
    <property type="entry name" value="RECA_2"/>
    <property type="match status" value="1"/>
</dbReference>
<feature type="region of interest" description="Lon-protease-like" evidence="11">
    <location>
        <begin position="358"/>
        <end position="458"/>
    </location>
</feature>
<dbReference type="eggNOG" id="COG1066">
    <property type="taxonomic scope" value="Bacteria"/>
</dbReference>
<organism evidence="15 16">
    <name type="scientific">Shewanella denitrificans (strain OS217 / ATCC BAA-1090 / DSM 15013)</name>
    <dbReference type="NCBI Taxonomy" id="318161"/>
    <lineage>
        <taxon>Bacteria</taxon>
        <taxon>Pseudomonadati</taxon>
        <taxon>Pseudomonadota</taxon>
        <taxon>Gammaproteobacteria</taxon>
        <taxon>Alteromonadales</taxon>
        <taxon>Shewanellaceae</taxon>
        <taxon>Shewanella</taxon>
    </lineage>
</organism>
<evidence type="ECO:0000256" key="3">
    <source>
        <dbReference type="ARBA" id="ARBA00022763"/>
    </source>
</evidence>
<keyword evidence="16" id="KW-1185">Reference proteome</keyword>
<dbReference type="STRING" id="318161.Sden_1035"/>
<dbReference type="Pfam" id="PF13541">
    <property type="entry name" value="ChlI"/>
    <property type="match status" value="1"/>
</dbReference>
<dbReference type="InterPro" id="IPR003593">
    <property type="entry name" value="AAA+_ATPase"/>
</dbReference>
<evidence type="ECO:0000256" key="12">
    <source>
        <dbReference type="NCBIfam" id="TIGR00416"/>
    </source>
</evidence>
<evidence type="ECO:0000256" key="9">
    <source>
        <dbReference type="ARBA" id="ARBA00023125"/>
    </source>
</evidence>
<evidence type="ECO:0000256" key="5">
    <source>
        <dbReference type="ARBA" id="ARBA00022801"/>
    </source>
</evidence>
<evidence type="ECO:0000256" key="2">
    <source>
        <dbReference type="ARBA" id="ARBA00022741"/>
    </source>
</evidence>
<dbReference type="FunFam" id="3.40.50.300:FF:000050">
    <property type="entry name" value="DNA repair protein RadA"/>
    <property type="match status" value="1"/>
</dbReference>
<keyword evidence="4 13" id="KW-0863">Zinc-finger</keyword>
<gene>
    <name evidence="11" type="primary">radA</name>
    <name evidence="15" type="ordered locus">Sden_1035</name>
</gene>
<evidence type="ECO:0000259" key="14">
    <source>
        <dbReference type="PROSITE" id="PS50162"/>
    </source>
</evidence>
<accession>Q12QF3</accession>
<dbReference type="Pfam" id="PF18073">
    <property type="entry name" value="Zn_ribbon_LapB"/>
    <property type="match status" value="1"/>
</dbReference>
<proteinExistence type="inferred from homology"/>
<dbReference type="SUPFAM" id="SSF52540">
    <property type="entry name" value="P-loop containing nucleoside triphosphate hydrolases"/>
    <property type="match status" value="1"/>
</dbReference>
<dbReference type="NCBIfam" id="TIGR00416">
    <property type="entry name" value="sms"/>
    <property type="match status" value="1"/>
</dbReference>
<dbReference type="Gene3D" id="3.40.50.300">
    <property type="entry name" value="P-loop containing nucleotide triphosphate hydrolases"/>
    <property type="match status" value="1"/>
</dbReference>
<dbReference type="GO" id="GO:0008270">
    <property type="term" value="F:zinc ion binding"/>
    <property type="evidence" value="ECO:0007669"/>
    <property type="project" value="UniProtKB-KW"/>
</dbReference>
<keyword evidence="7 11" id="KW-0067">ATP-binding</keyword>
<dbReference type="CDD" id="cd01121">
    <property type="entry name" value="RadA_SMS_N"/>
    <property type="match status" value="1"/>
</dbReference>
<evidence type="ECO:0000256" key="7">
    <source>
        <dbReference type="ARBA" id="ARBA00022840"/>
    </source>
</evidence>
<dbReference type="GO" id="GO:0005524">
    <property type="term" value="F:ATP binding"/>
    <property type="evidence" value="ECO:0007669"/>
    <property type="project" value="UniProtKB-UniRule"/>
</dbReference>
<keyword evidence="1 11" id="KW-0479">Metal-binding</keyword>
<dbReference type="Proteomes" id="UP000001982">
    <property type="component" value="Chromosome"/>
</dbReference>
<keyword evidence="3 11" id="KW-0227">DNA damage</keyword>
<evidence type="ECO:0000256" key="11">
    <source>
        <dbReference type="HAMAP-Rule" id="MF_01498"/>
    </source>
</evidence>
<keyword evidence="10 11" id="KW-0234">DNA repair</keyword>
<dbReference type="GO" id="GO:0140664">
    <property type="term" value="F:ATP-dependent DNA damage sensor activity"/>
    <property type="evidence" value="ECO:0007669"/>
    <property type="project" value="InterPro"/>
</dbReference>
<feature type="short sequence motif" description="RadA KNRFG motif" evidence="11">
    <location>
        <begin position="259"/>
        <end position="263"/>
    </location>
</feature>
<dbReference type="PANTHER" id="PTHR32472">
    <property type="entry name" value="DNA REPAIR PROTEIN RADA"/>
    <property type="match status" value="1"/>
</dbReference>
<dbReference type="AlphaFoldDB" id="Q12QF3"/>
<dbReference type="OrthoDB" id="9803906at2"/>
<keyword evidence="2 11" id="KW-0547">Nucleotide-binding</keyword>
<evidence type="ECO:0000256" key="6">
    <source>
        <dbReference type="ARBA" id="ARBA00022833"/>
    </source>
</evidence>
<dbReference type="GO" id="GO:0005829">
    <property type="term" value="C:cytosol"/>
    <property type="evidence" value="ECO:0007669"/>
    <property type="project" value="TreeGrafter"/>
</dbReference>
<dbReference type="InterPro" id="IPR014721">
    <property type="entry name" value="Ribsml_uS5_D2-typ_fold_subgr"/>
</dbReference>
<dbReference type="InterPro" id="IPR020568">
    <property type="entry name" value="Ribosomal_Su5_D2-typ_SF"/>
</dbReference>
<dbReference type="FunFam" id="3.30.230.10:FF:000011">
    <property type="entry name" value="DNA repair protein RadA"/>
    <property type="match status" value="1"/>
</dbReference>
<dbReference type="InterPro" id="IPR004504">
    <property type="entry name" value="DNA_repair_RadA"/>
</dbReference>
<dbReference type="Gene3D" id="3.30.230.10">
    <property type="match status" value="1"/>
</dbReference>
<dbReference type="GO" id="GO:0016787">
    <property type="term" value="F:hydrolase activity"/>
    <property type="evidence" value="ECO:0007669"/>
    <property type="project" value="UniProtKB-KW"/>
</dbReference>
<dbReference type="HAMAP" id="MF_01498">
    <property type="entry name" value="RadA_bact"/>
    <property type="match status" value="1"/>
</dbReference>
<feature type="binding site" evidence="11">
    <location>
        <begin position="103"/>
        <end position="110"/>
    </location>
    <ligand>
        <name>ATP</name>
        <dbReference type="ChEBI" id="CHEBI:30616"/>
    </ligand>
</feature>
<evidence type="ECO:0000313" key="16">
    <source>
        <dbReference type="Proteomes" id="UP000001982"/>
    </source>
</evidence>
<keyword evidence="5" id="KW-0378">Hydrolase</keyword>
<protein>
    <recommendedName>
        <fullName evidence="11 12">DNA repair protein RadA</fullName>
    </recommendedName>
</protein>
<reference evidence="15 16" key="1">
    <citation type="submission" date="2006-03" db="EMBL/GenBank/DDBJ databases">
        <title>Complete sequence of Shewanella denitrificans OS217.</title>
        <authorList>
            <consortium name="US DOE Joint Genome Institute"/>
            <person name="Copeland A."/>
            <person name="Lucas S."/>
            <person name="Lapidus A."/>
            <person name="Barry K."/>
            <person name="Detter J.C."/>
            <person name="Glavina del Rio T."/>
            <person name="Hammon N."/>
            <person name="Israni S."/>
            <person name="Dalin E."/>
            <person name="Tice H."/>
            <person name="Pitluck S."/>
            <person name="Brettin T."/>
            <person name="Bruce D."/>
            <person name="Han C."/>
            <person name="Tapia R."/>
            <person name="Gilna P."/>
            <person name="Kiss H."/>
            <person name="Schmutz J."/>
            <person name="Larimer F."/>
            <person name="Land M."/>
            <person name="Hauser L."/>
            <person name="Kyrpides N."/>
            <person name="Lykidis A."/>
            <person name="Richardson P."/>
        </authorList>
    </citation>
    <scope>NUCLEOTIDE SEQUENCE [LARGE SCALE GENOMIC DNA]</scope>
    <source>
        <strain evidence="16">OS217 / ATCC BAA-1090 / DSM 15013</strain>
    </source>
</reference>
<dbReference type="KEGG" id="sdn:Sden_1035"/>
<sequence length="458" mass="48885">MAKNKTAYVCNECGQDFPRWQGQCNTCQAWNCITEVRLGTGTSATRTHQFAGYAGAAGSGTAKVQTLDKIDLNAQPRIASSFAELDRVLGGGIVPGSAILIGGHPGAGKSTLLLQTLCQLAQVMPALYVTGEESLQQVAMRAHRLGLPTANLNMLSETSVEAICDIALQEKPKVIVIDSIQVMHMSDVQSSPGSVSQVRESASYLTRFAKQQGIAIIMVGHVTKDGSLAGPKVLEHCIDCSVMFEGDSDSRYRTLRSHKNRFGAINELGVFAMTERGLKEVANPSAIFLSRGEEAASGSLVMVVWEGTRPLLVELQVLVDSSAMANPRRVAVGMDANRLAMLLAVMHRHGGLQMSDQDVFVNVVGGVKVSETSADLTLLLAMVSSFRGEILPRDLVVFGEVGLSGEIRPVPNGQERLIEAAKHGFTRAIVPKANVPKKSPPGMQVIGVSKLSQALEVL</sequence>
<dbReference type="SMART" id="SM00382">
    <property type="entry name" value="AAA"/>
    <property type="match status" value="1"/>
</dbReference>
<keyword evidence="9 11" id="KW-0238">DNA-binding</keyword>
<comment type="function">
    <text evidence="13">DNA-dependent ATPase involved in processing of recombination intermediates, plays a role in repairing DNA breaks. Stimulates the branch migration of RecA-mediated strand transfer reactions, allowing the 3' invading strand to extend heteroduplex DNA faster. Binds ssDNA in the presence of ADP but not other nucleotides, has ATPase activity that is stimulated by ssDNA and various branched DNA structures, but inhibited by SSB. Does not have RecA's homology-searching function.</text>
</comment>
<dbReference type="HOGENOM" id="CLU_018264_0_1_6"/>
<dbReference type="GO" id="GO:0003684">
    <property type="term" value="F:damaged DNA binding"/>
    <property type="evidence" value="ECO:0007669"/>
    <property type="project" value="InterPro"/>
</dbReference>
<keyword evidence="6 13" id="KW-0862">Zinc</keyword>
<comment type="function">
    <text evidence="11">Plays a role in repairing double-strand DNA breaks, probably involving stabilizing or processing branched DNA or blocked replication forks.</text>
</comment>